<dbReference type="GO" id="GO:0016787">
    <property type="term" value="F:hydrolase activity"/>
    <property type="evidence" value="ECO:0007669"/>
    <property type="project" value="UniProtKB-KW"/>
</dbReference>
<dbReference type="InterPro" id="IPR008928">
    <property type="entry name" value="6-hairpin_glycosidase_sf"/>
</dbReference>
<dbReference type="SUPFAM" id="SSF48208">
    <property type="entry name" value="Six-hairpin glycosidases"/>
    <property type="match status" value="1"/>
</dbReference>
<dbReference type="InterPro" id="IPR010905">
    <property type="entry name" value="Glyco_hydro_88"/>
</dbReference>
<evidence type="ECO:0000313" key="3">
    <source>
        <dbReference type="Proteomes" id="UP000555103"/>
    </source>
</evidence>
<dbReference type="PANTHER" id="PTHR33886">
    <property type="entry name" value="UNSATURATED RHAMNOGALACTURONAN HYDROLASE (EUROFUNG)"/>
    <property type="match status" value="1"/>
</dbReference>
<comment type="caution">
    <text evidence="2">The sequence shown here is derived from an EMBL/GenBank/DDBJ whole genome shotgun (WGS) entry which is preliminary data.</text>
</comment>
<keyword evidence="3" id="KW-1185">Reference proteome</keyword>
<dbReference type="EMBL" id="JACIEP010000004">
    <property type="protein sequence ID" value="MBB4035423.1"/>
    <property type="molecule type" value="Genomic_DNA"/>
</dbReference>
<dbReference type="Gene3D" id="1.50.10.10">
    <property type="match status" value="1"/>
</dbReference>
<protein>
    <submittedName>
        <fullName evidence="2">Rhamnogalacturonyl hydrolase YesR</fullName>
    </submittedName>
</protein>
<sequence>MKKHIIWAVFCLIVIVSCSEDTARSKEIDLINKVAEWQMINFPDTMAPEAGWVHAALYRGLIEWGEYQESKKIDNFLIQVGEDLDWGMLDRVYDADDLCIGQTYIRLYKRYNRPEMINKVVERVNYIIDNPMDGSLRTVKNKPNRDRWGWCDALFMAPPVYAQLYKLKTNEKYLDFCFSEFQVTCDSLYDKQKRLFIRDLRFTDAKETNGEKVFWSRGNGWVYSGLTFMLNDVPVWHVSYNYYLNLYKEMTDAIIACQDKNGSWHTSMSDLEAYPHPENSASGFFVHGLAWGINKGILDKDKYMPVVEKGWSALKSYVNEDGKLGYVQPIGHAPRTVDGEMTAPYGVGAFLLAATEVMKLNR</sequence>
<dbReference type="PROSITE" id="PS51257">
    <property type="entry name" value="PROKAR_LIPOPROTEIN"/>
    <property type="match status" value="1"/>
</dbReference>
<dbReference type="GO" id="GO:0005975">
    <property type="term" value="P:carbohydrate metabolic process"/>
    <property type="evidence" value="ECO:0007669"/>
    <property type="project" value="InterPro"/>
</dbReference>
<dbReference type="Pfam" id="PF07470">
    <property type="entry name" value="Glyco_hydro_88"/>
    <property type="match status" value="1"/>
</dbReference>
<keyword evidence="1 2" id="KW-0378">Hydrolase</keyword>
<dbReference type="RefSeq" id="WP_183306365.1">
    <property type="nucleotide sequence ID" value="NZ_JACIEP010000004.1"/>
</dbReference>
<evidence type="ECO:0000256" key="1">
    <source>
        <dbReference type="ARBA" id="ARBA00022801"/>
    </source>
</evidence>
<organism evidence="2 3">
    <name type="scientific">Dysgonomonas hofstadii</name>
    <dbReference type="NCBI Taxonomy" id="637886"/>
    <lineage>
        <taxon>Bacteria</taxon>
        <taxon>Pseudomonadati</taxon>
        <taxon>Bacteroidota</taxon>
        <taxon>Bacteroidia</taxon>
        <taxon>Bacteroidales</taxon>
        <taxon>Dysgonomonadaceae</taxon>
        <taxon>Dysgonomonas</taxon>
    </lineage>
</organism>
<gene>
    <name evidence="2" type="ORF">GGR21_001316</name>
</gene>
<dbReference type="InterPro" id="IPR052043">
    <property type="entry name" value="PolySaccharide_Degr_Enz"/>
</dbReference>
<dbReference type="PANTHER" id="PTHR33886:SF8">
    <property type="entry name" value="UNSATURATED RHAMNOGALACTURONAN HYDROLASE (EUROFUNG)"/>
    <property type="match status" value="1"/>
</dbReference>
<reference evidence="2 3" key="1">
    <citation type="submission" date="2020-08" db="EMBL/GenBank/DDBJ databases">
        <title>Genomic Encyclopedia of Type Strains, Phase IV (KMG-IV): sequencing the most valuable type-strain genomes for metagenomic binning, comparative biology and taxonomic classification.</title>
        <authorList>
            <person name="Goeker M."/>
        </authorList>
    </citation>
    <scope>NUCLEOTIDE SEQUENCE [LARGE SCALE GENOMIC DNA]</scope>
    <source>
        <strain evidence="2 3">DSM 104969</strain>
    </source>
</reference>
<evidence type="ECO:0000313" key="2">
    <source>
        <dbReference type="EMBL" id="MBB4035423.1"/>
    </source>
</evidence>
<accession>A0A840CUL0</accession>
<name>A0A840CUL0_9BACT</name>
<proteinExistence type="predicted"/>
<dbReference type="Proteomes" id="UP000555103">
    <property type="component" value="Unassembled WGS sequence"/>
</dbReference>
<dbReference type="AlphaFoldDB" id="A0A840CUL0"/>
<dbReference type="InterPro" id="IPR012341">
    <property type="entry name" value="6hp_glycosidase-like_sf"/>
</dbReference>